<evidence type="ECO:0000256" key="1">
    <source>
        <dbReference type="SAM" id="SignalP"/>
    </source>
</evidence>
<dbReference type="EMBL" id="CP157675">
    <property type="protein sequence ID" value="XBP70862.1"/>
    <property type="molecule type" value="Genomic_DNA"/>
</dbReference>
<dbReference type="Gene3D" id="3.40.190.10">
    <property type="entry name" value="Periplasmic binding protein-like II"/>
    <property type="match status" value="2"/>
</dbReference>
<organism evidence="2">
    <name type="scientific">Polaromonas hydrogenivorans</name>
    <dbReference type="NCBI Taxonomy" id="335476"/>
    <lineage>
        <taxon>Bacteria</taxon>
        <taxon>Pseudomonadati</taxon>
        <taxon>Pseudomonadota</taxon>
        <taxon>Betaproteobacteria</taxon>
        <taxon>Burkholderiales</taxon>
        <taxon>Comamonadaceae</taxon>
        <taxon>Polaromonas</taxon>
    </lineage>
</organism>
<dbReference type="InterPro" id="IPR011852">
    <property type="entry name" value="TRAP_TAXI"/>
</dbReference>
<protein>
    <submittedName>
        <fullName evidence="2">TAXI family TRAP transporter solute-binding subunit</fullName>
    </submittedName>
</protein>
<sequence>MKKLVLGTLLMAGMLCHGPAAAAAVDYKIVTASERGTYIKIGRDLAQFVAPSADIKLDALPSAGSAENVRLLRYEPGVKLALVQSDVYQSFLDIAAGGNAAARDMIAPLRVIMPLYNEEIYFIARADSEFNFIHEIKNAKINAGESGSGTALTSATLYRLMFGEAMPDASASYLSNEEALARLVTDKTLDVVAVVAGQPAKLLVDMKPESRKLIKLLKFDPGHSSSKAVLKTYFQASVRASNYPNLLTEDIAGLAVKAFLVTYDFQLKDTESHLRGMARSLCQNFSVLQEKGHPKWREVELALPDLGRGWFYYGPTTRELRSCIAGEPARKRVVRRVKPSPPPAKECPQQERILGLCK</sequence>
<dbReference type="RefSeq" id="WP_349280190.1">
    <property type="nucleotide sequence ID" value="NZ_CBCSCU010000032.1"/>
</dbReference>
<feature type="chain" id="PRO_5043358256" evidence="1">
    <location>
        <begin position="23"/>
        <end position="358"/>
    </location>
</feature>
<dbReference type="SUPFAM" id="SSF53850">
    <property type="entry name" value="Periplasmic binding protein-like II"/>
    <property type="match status" value="1"/>
</dbReference>
<reference evidence="2" key="1">
    <citation type="submission" date="2024-05" db="EMBL/GenBank/DDBJ databases">
        <authorList>
            <person name="Bunk B."/>
            <person name="Swiderski J."/>
            <person name="Sproer C."/>
            <person name="Thiel V."/>
        </authorList>
    </citation>
    <scope>NUCLEOTIDE SEQUENCE</scope>
    <source>
        <strain evidence="2">DSM 17735</strain>
    </source>
</reference>
<dbReference type="AlphaFoldDB" id="A0AAU7LT85"/>
<gene>
    <name evidence="2" type="ORF">ABLV49_03355</name>
</gene>
<name>A0AAU7LT85_9BURK</name>
<evidence type="ECO:0000313" key="2">
    <source>
        <dbReference type="EMBL" id="XBP70862.1"/>
    </source>
</evidence>
<accession>A0AAU7LT85</accession>
<keyword evidence="1" id="KW-0732">Signal</keyword>
<feature type="signal peptide" evidence="1">
    <location>
        <begin position="1"/>
        <end position="22"/>
    </location>
</feature>
<dbReference type="PANTHER" id="PTHR42941:SF1">
    <property type="entry name" value="SLL1037 PROTEIN"/>
    <property type="match status" value="1"/>
</dbReference>
<proteinExistence type="predicted"/>
<dbReference type="Pfam" id="PF16868">
    <property type="entry name" value="NMT1_3"/>
    <property type="match status" value="1"/>
</dbReference>
<dbReference type="PANTHER" id="PTHR42941">
    <property type="entry name" value="SLL1037 PROTEIN"/>
    <property type="match status" value="1"/>
</dbReference>